<dbReference type="Gene3D" id="2.60.120.200">
    <property type="match status" value="1"/>
</dbReference>
<comment type="caution">
    <text evidence="8">The sequence shown here is derived from an EMBL/GenBank/DDBJ whole genome shotgun (WGS) entry which is preliminary data.</text>
</comment>
<feature type="domain" description="F5/8 type C" evidence="7">
    <location>
        <begin position="443"/>
        <end position="594"/>
    </location>
</feature>
<keyword evidence="3 6" id="KW-0732">Signal</keyword>
<dbReference type="Pfam" id="PF07081">
    <property type="entry name" value="DUF1349"/>
    <property type="match status" value="1"/>
</dbReference>
<sequence length="781" mass="85746">MVIRKNHAVIIACMLVLTMFASLLAAKDIKAQTPEQRVEQWYTSAKVGLMIHWGMTTGQTNDDIAAYYNIADFEAAATAGGWNANKWVDEALRIKAKYITLCSFHSVMGYIKPWRSAIPGTMVTQRDYLGELVAAAHAKGIKVIVYITPDPKWHDRFGYEWMDNAGYRNYKNDQSIDMNTKKGWAQYSYDIVDELLTNYPNIDGLWFDGWNQYWDDLGLIEHIRSRNDNIVTIGNGRARDLQIADADSLENRASSYTPSYNIPSGFQAVPSRATAENFKIGGGWWYHGDENTFVDIPQTIRYIAVAAGSNFNVDIGEGPKIGGEMSVSLTNVNTQINAFLNWAGESIFGTAGGGFHKGGFQPGNWNLGSFGVTTLVPGGNTHYIHVLTSPTSGNQIVIPDVGYTVSQAVLLKTGQPLTFSQNGGYVTISVPAWDSIDTIIKLTATNPLNIIPRANITATASSEDPSHLVASAVDDDYTTYYSAASGAALPQSITLKLNQKADISGLRIQQTEDRPVTTGQEGAPPPTRLKDYEVYVSNDGLNWGTPVKTGTLMNQRGVQQILFNTLQTQKRYVKFKVLNNYNNDGVLKIAQMDVFGMSGWNQTDLGTVTVPGSYKSNSDTNTVYGSGADVYGTSDNAHFVYKELSGDFSIQTRITNPSYSSNTAQFGIMARNSLDSNSKMINAYWTPANNYFKSLARLTTGASTGRAVESTNNALPVYAKITRSGHTFTTYKSTDGINFTQVRQETVAMNNMIYVGMYVCSHATTTALAYATFDNLTITQP</sequence>
<dbReference type="PROSITE" id="PS50022">
    <property type="entry name" value="FA58C_3"/>
    <property type="match status" value="1"/>
</dbReference>
<dbReference type="Pfam" id="PF00754">
    <property type="entry name" value="F5_F8_type_C"/>
    <property type="match status" value="1"/>
</dbReference>
<keyword evidence="5" id="KW-0326">Glycosidase</keyword>
<dbReference type="InterPro" id="IPR017853">
    <property type="entry name" value="GH"/>
</dbReference>
<dbReference type="EMBL" id="JARLKY010000011">
    <property type="protein sequence ID" value="MEC0226528.1"/>
    <property type="molecule type" value="Genomic_DNA"/>
</dbReference>
<evidence type="ECO:0000259" key="7">
    <source>
        <dbReference type="PROSITE" id="PS50022"/>
    </source>
</evidence>
<dbReference type="Pfam" id="PF01120">
    <property type="entry name" value="Alpha_L_fucos"/>
    <property type="match status" value="1"/>
</dbReference>
<dbReference type="InterPro" id="IPR008979">
    <property type="entry name" value="Galactose-bd-like_sf"/>
</dbReference>
<dbReference type="PANTHER" id="PTHR10030:SF37">
    <property type="entry name" value="ALPHA-L-FUCOSIDASE-RELATED"/>
    <property type="match status" value="1"/>
</dbReference>
<dbReference type="Gene3D" id="2.60.120.260">
    <property type="entry name" value="Galactose-binding domain-like"/>
    <property type="match status" value="1"/>
</dbReference>
<dbReference type="InterPro" id="IPR009784">
    <property type="entry name" value="DUF1349"/>
</dbReference>
<dbReference type="SUPFAM" id="SSF49785">
    <property type="entry name" value="Galactose-binding domain-like"/>
    <property type="match status" value="1"/>
</dbReference>
<evidence type="ECO:0000256" key="3">
    <source>
        <dbReference type="ARBA" id="ARBA00022729"/>
    </source>
</evidence>
<evidence type="ECO:0000256" key="2">
    <source>
        <dbReference type="ARBA" id="ARBA00012662"/>
    </source>
</evidence>
<dbReference type="EC" id="3.2.1.51" evidence="2"/>
<evidence type="ECO:0000256" key="4">
    <source>
        <dbReference type="ARBA" id="ARBA00022801"/>
    </source>
</evidence>
<keyword evidence="9" id="KW-1185">Reference proteome</keyword>
<protein>
    <recommendedName>
        <fullName evidence="2">alpha-L-fucosidase</fullName>
        <ecNumber evidence="2">3.2.1.51</ecNumber>
    </recommendedName>
</protein>
<name>A0ABU6G0Y5_9BACL</name>
<dbReference type="RefSeq" id="WP_326070939.1">
    <property type="nucleotide sequence ID" value="NZ_JARLKY010000011.1"/>
</dbReference>
<feature type="signal peptide" evidence="6">
    <location>
        <begin position="1"/>
        <end position="25"/>
    </location>
</feature>
<evidence type="ECO:0000313" key="8">
    <source>
        <dbReference type="EMBL" id="MEC0226528.1"/>
    </source>
</evidence>
<evidence type="ECO:0000256" key="1">
    <source>
        <dbReference type="ARBA" id="ARBA00007951"/>
    </source>
</evidence>
<reference evidence="8 9" key="1">
    <citation type="submission" date="2023-03" db="EMBL/GenBank/DDBJ databases">
        <title>Bacillus Genome Sequencing.</title>
        <authorList>
            <person name="Dunlap C."/>
        </authorList>
    </citation>
    <scope>NUCLEOTIDE SEQUENCE [LARGE SCALE GENOMIC DNA]</scope>
    <source>
        <strain evidence="8 9">BD-533</strain>
    </source>
</reference>
<dbReference type="SMART" id="SM00812">
    <property type="entry name" value="Alpha_L_fucos"/>
    <property type="match status" value="1"/>
</dbReference>
<feature type="chain" id="PRO_5047298896" description="alpha-L-fucosidase" evidence="6">
    <location>
        <begin position="26"/>
        <end position="781"/>
    </location>
</feature>
<dbReference type="InterPro" id="IPR000933">
    <property type="entry name" value="Glyco_hydro_29"/>
</dbReference>
<evidence type="ECO:0000256" key="6">
    <source>
        <dbReference type="SAM" id="SignalP"/>
    </source>
</evidence>
<dbReference type="Proteomes" id="UP001338137">
    <property type="component" value="Unassembled WGS sequence"/>
</dbReference>
<gene>
    <name evidence="8" type="ORF">P4I72_05305</name>
</gene>
<comment type="similarity">
    <text evidence="1">Belongs to the glycosyl hydrolase 29 family.</text>
</comment>
<dbReference type="InterPro" id="IPR000421">
    <property type="entry name" value="FA58C"/>
</dbReference>
<evidence type="ECO:0000313" key="9">
    <source>
        <dbReference type="Proteomes" id="UP001338137"/>
    </source>
</evidence>
<accession>A0ABU6G0Y5</accession>
<dbReference type="PANTHER" id="PTHR10030">
    <property type="entry name" value="ALPHA-L-FUCOSIDASE"/>
    <property type="match status" value="1"/>
</dbReference>
<dbReference type="InterPro" id="IPR057739">
    <property type="entry name" value="Glyco_hydro_29_N"/>
</dbReference>
<keyword evidence="4" id="KW-0378">Hydrolase</keyword>
<evidence type="ECO:0000256" key="5">
    <source>
        <dbReference type="ARBA" id="ARBA00023295"/>
    </source>
</evidence>
<dbReference type="SUPFAM" id="SSF51445">
    <property type="entry name" value="(Trans)glycosidases"/>
    <property type="match status" value="1"/>
</dbReference>
<organism evidence="8 9">
    <name type="scientific">Paenibacillus alba</name>
    <dbReference type="NCBI Taxonomy" id="1197127"/>
    <lineage>
        <taxon>Bacteria</taxon>
        <taxon>Bacillati</taxon>
        <taxon>Bacillota</taxon>
        <taxon>Bacilli</taxon>
        <taxon>Bacillales</taxon>
        <taxon>Paenibacillaceae</taxon>
        <taxon>Paenibacillus</taxon>
    </lineage>
</organism>
<proteinExistence type="inferred from homology"/>
<dbReference type="Gene3D" id="3.20.20.80">
    <property type="entry name" value="Glycosidases"/>
    <property type="match status" value="1"/>
</dbReference>